<accession>W4LS71</accession>
<name>W4LS71_ENTF1</name>
<dbReference type="InterPro" id="IPR057767">
    <property type="entry name" value="UGSC-like_dom"/>
</dbReference>
<dbReference type="HOGENOM" id="CLU_192891_0_0_7"/>
<protein>
    <recommendedName>
        <fullName evidence="1">UGSC-like domain-containing protein</fullName>
    </recommendedName>
</protein>
<comment type="caution">
    <text evidence="2">The sequence shown here is derived from an EMBL/GenBank/DDBJ whole genome shotgun (WGS) entry which is preliminary data.</text>
</comment>
<dbReference type="AlphaFoldDB" id="W4LS71"/>
<feature type="domain" description="UGSC-like" evidence="1">
    <location>
        <begin position="1"/>
        <end position="65"/>
    </location>
</feature>
<proteinExistence type="predicted"/>
<gene>
    <name evidence="2" type="ORF">ETSY1_09995</name>
</gene>
<dbReference type="Proteomes" id="UP000019141">
    <property type="component" value="Unassembled WGS sequence"/>
</dbReference>
<evidence type="ECO:0000313" key="3">
    <source>
        <dbReference type="Proteomes" id="UP000019141"/>
    </source>
</evidence>
<organism evidence="2 3">
    <name type="scientific">Entotheonella factor</name>
    <dbReference type="NCBI Taxonomy" id="1429438"/>
    <lineage>
        <taxon>Bacteria</taxon>
        <taxon>Pseudomonadati</taxon>
        <taxon>Nitrospinota/Tectimicrobiota group</taxon>
        <taxon>Candidatus Tectimicrobiota</taxon>
        <taxon>Candidatus Entotheonellia</taxon>
        <taxon>Candidatus Entotheonellales</taxon>
        <taxon>Candidatus Entotheonellaceae</taxon>
        <taxon>Candidatus Entotheonella</taxon>
    </lineage>
</organism>
<keyword evidence="3" id="KW-1185">Reference proteome</keyword>
<evidence type="ECO:0000259" key="1">
    <source>
        <dbReference type="Pfam" id="PF24696"/>
    </source>
</evidence>
<evidence type="ECO:0000313" key="2">
    <source>
        <dbReference type="EMBL" id="ETX00745.1"/>
    </source>
</evidence>
<dbReference type="Pfam" id="PF24696">
    <property type="entry name" value="UGSC"/>
    <property type="match status" value="1"/>
</dbReference>
<sequence length="79" mass="8587">MENRGVPTVMVCTDEFSQLGRNEAESLGIPYLPIALVPHPLGGQKSDQILEKAEKSIDQVVAIATSPVPDLVERFRGKV</sequence>
<dbReference type="EMBL" id="AZHW01000309">
    <property type="protein sequence ID" value="ETX00745.1"/>
    <property type="molecule type" value="Genomic_DNA"/>
</dbReference>
<reference evidence="2 3" key="1">
    <citation type="journal article" date="2014" name="Nature">
        <title>An environmental bacterial taxon with a large and distinct metabolic repertoire.</title>
        <authorList>
            <person name="Wilson M.C."/>
            <person name="Mori T."/>
            <person name="Ruckert C."/>
            <person name="Uria A.R."/>
            <person name="Helf M.J."/>
            <person name="Takada K."/>
            <person name="Gernert C."/>
            <person name="Steffens U.A."/>
            <person name="Heycke N."/>
            <person name="Schmitt S."/>
            <person name="Rinke C."/>
            <person name="Helfrich E.J."/>
            <person name="Brachmann A.O."/>
            <person name="Gurgui C."/>
            <person name="Wakimoto T."/>
            <person name="Kracht M."/>
            <person name="Crusemann M."/>
            <person name="Hentschel U."/>
            <person name="Abe I."/>
            <person name="Matsunaga S."/>
            <person name="Kalinowski J."/>
            <person name="Takeyama H."/>
            <person name="Piel J."/>
        </authorList>
    </citation>
    <scope>NUCLEOTIDE SEQUENCE [LARGE SCALE GENOMIC DNA]</scope>
    <source>
        <strain evidence="3">TSY1</strain>
    </source>
</reference>